<feature type="compositionally biased region" description="Basic and acidic residues" evidence="1">
    <location>
        <begin position="32"/>
        <end position="48"/>
    </location>
</feature>
<keyword evidence="2" id="KW-0472">Membrane</keyword>
<feature type="compositionally biased region" description="Basic and acidic residues" evidence="1">
    <location>
        <begin position="57"/>
        <end position="75"/>
    </location>
</feature>
<accession>A0ABS2Q1I0</accession>
<proteinExistence type="predicted"/>
<keyword evidence="2" id="KW-1133">Transmembrane helix</keyword>
<feature type="compositionally biased region" description="Basic and acidic residues" evidence="1">
    <location>
        <begin position="106"/>
        <end position="120"/>
    </location>
</feature>
<evidence type="ECO:0000313" key="4">
    <source>
        <dbReference type="Proteomes" id="UP000808914"/>
    </source>
</evidence>
<evidence type="ECO:0000256" key="1">
    <source>
        <dbReference type="SAM" id="MobiDB-lite"/>
    </source>
</evidence>
<comment type="caution">
    <text evidence="3">The sequence shown here is derived from an EMBL/GenBank/DDBJ whole genome shotgun (WGS) entry which is preliminary data.</text>
</comment>
<dbReference type="EMBL" id="JAFBER010000016">
    <property type="protein sequence ID" value="MBM7646152.1"/>
    <property type="molecule type" value="Genomic_DNA"/>
</dbReference>
<gene>
    <name evidence="3" type="ORF">JOD45_002378</name>
</gene>
<keyword evidence="2" id="KW-0812">Transmembrane</keyword>
<reference evidence="3 4" key="1">
    <citation type="submission" date="2021-01" db="EMBL/GenBank/DDBJ databases">
        <title>Genomic Encyclopedia of Type Strains, Phase IV (KMG-IV): sequencing the most valuable type-strain genomes for metagenomic binning, comparative biology and taxonomic classification.</title>
        <authorList>
            <person name="Goeker M."/>
        </authorList>
    </citation>
    <scope>NUCLEOTIDE SEQUENCE [LARGE SCALE GENOMIC DNA]</scope>
    <source>
        <strain evidence="3 4">DSM 28236</strain>
    </source>
</reference>
<feature type="compositionally biased region" description="Basic and acidic residues" evidence="1">
    <location>
        <begin position="129"/>
        <end position="148"/>
    </location>
</feature>
<dbReference type="Proteomes" id="UP000808914">
    <property type="component" value="Unassembled WGS sequence"/>
</dbReference>
<dbReference type="RefSeq" id="WP_205004047.1">
    <property type="nucleotide sequence ID" value="NZ_JAFBER010000016.1"/>
</dbReference>
<organism evidence="3 4">
    <name type="scientific">Scopulibacillus daqui</name>
    <dbReference type="NCBI Taxonomy" id="1469162"/>
    <lineage>
        <taxon>Bacteria</taxon>
        <taxon>Bacillati</taxon>
        <taxon>Bacillota</taxon>
        <taxon>Bacilli</taxon>
        <taxon>Bacillales</taxon>
        <taxon>Sporolactobacillaceae</taxon>
        <taxon>Scopulibacillus</taxon>
    </lineage>
</organism>
<evidence type="ECO:0000313" key="3">
    <source>
        <dbReference type="EMBL" id="MBM7646152.1"/>
    </source>
</evidence>
<evidence type="ECO:0000256" key="2">
    <source>
        <dbReference type="SAM" id="Phobius"/>
    </source>
</evidence>
<sequence>MLFFVIWVIVVIVALALLMTYNIIAFRKNEAKPNNKERKNAKEVKENAPPEAAPNHISDEEKTFDYTVKEEKSDINDNPSFVAEQKSVGDMPSNDTEKAPYTPDQSDIKSDDKDYRRALRELMSGQTAVEEKAEEEKASSDSEYREALRSLSKKQ</sequence>
<feature type="region of interest" description="Disordered" evidence="1">
    <location>
        <begin position="32"/>
        <end position="155"/>
    </location>
</feature>
<feature type="transmembrane region" description="Helical" evidence="2">
    <location>
        <begin position="6"/>
        <end position="26"/>
    </location>
</feature>
<name>A0ABS2Q1I0_9BACL</name>
<protein>
    <submittedName>
        <fullName evidence="3">Cytoskeletal protein RodZ</fullName>
    </submittedName>
</protein>
<keyword evidence="4" id="KW-1185">Reference proteome</keyword>